<evidence type="ECO:0000313" key="4">
    <source>
        <dbReference type="RefSeq" id="XP_011502865.1"/>
    </source>
</evidence>
<gene>
    <name evidence="2 3 4" type="primary">LOC105366206</name>
</gene>
<keyword evidence="1" id="KW-1185">Reference proteome</keyword>
<name>A0AAJ6YRF1_9HYME</name>
<dbReference type="RefSeq" id="XP_011502865.1">
    <property type="nucleotide sequence ID" value="XM_011504563.1"/>
</dbReference>
<dbReference type="Gene3D" id="1.25.10.10">
    <property type="entry name" value="Leucine-rich Repeat Variant"/>
    <property type="match status" value="1"/>
</dbReference>
<dbReference type="GeneID" id="105366206"/>
<dbReference type="InterPro" id="IPR042462">
    <property type="entry name" value="ARMC7"/>
</dbReference>
<dbReference type="PANTHER" id="PTHR46263">
    <property type="entry name" value="ARMADILLO REPEAT-CONTAINING PROTEIN 7"/>
    <property type="match status" value="1"/>
</dbReference>
<dbReference type="AlphaFoldDB" id="A0AAJ6YRF1"/>
<dbReference type="PANTHER" id="PTHR46263:SF1">
    <property type="entry name" value="ARMADILLO REPEAT-CONTAINING PROTEIN 7"/>
    <property type="match status" value="1"/>
</dbReference>
<dbReference type="InterPro" id="IPR016024">
    <property type="entry name" value="ARM-type_fold"/>
</dbReference>
<sequence>MFSTKKQLIKKTGKHGVGRFNFLQQLVTEYNVTKSRDAKEQVIANLANFAYDPINYDYLWRLKVIDLFFSALEHKNKNIVSFAIGGICNICLNPLHKQYILRNNGIEIISSLLTRSEESIILSSITTLMYLNTPDTKNIIASRTNTERMLEFSKSTNSRIKNLADIFLQDLCGIKQNKQSTSTITSDTEPSTSNCTNTDINQITIEDTSNTQSEDKQTNIETNEIAHASTSTITF</sequence>
<dbReference type="RefSeq" id="XP_011502864.1">
    <property type="nucleotide sequence ID" value="XM_011504562.1"/>
</dbReference>
<evidence type="ECO:0000313" key="3">
    <source>
        <dbReference type="RefSeq" id="XP_011502864.1"/>
    </source>
</evidence>
<evidence type="ECO:0000313" key="1">
    <source>
        <dbReference type="Proteomes" id="UP000695007"/>
    </source>
</evidence>
<organism evidence="1 4">
    <name type="scientific">Ceratosolen solmsi marchali</name>
    <dbReference type="NCBI Taxonomy" id="326594"/>
    <lineage>
        <taxon>Eukaryota</taxon>
        <taxon>Metazoa</taxon>
        <taxon>Ecdysozoa</taxon>
        <taxon>Arthropoda</taxon>
        <taxon>Hexapoda</taxon>
        <taxon>Insecta</taxon>
        <taxon>Pterygota</taxon>
        <taxon>Neoptera</taxon>
        <taxon>Endopterygota</taxon>
        <taxon>Hymenoptera</taxon>
        <taxon>Apocrita</taxon>
        <taxon>Proctotrupomorpha</taxon>
        <taxon>Chalcidoidea</taxon>
        <taxon>Agaonidae</taxon>
        <taxon>Agaoninae</taxon>
        <taxon>Ceratosolen</taxon>
    </lineage>
</organism>
<dbReference type="Proteomes" id="UP000695007">
    <property type="component" value="Unplaced"/>
</dbReference>
<protein>
    <submittedName>
        <fullName evidence="2 3">Armadillo repeat-containing protein 7-like</fullName>
    </submittedName>
</protein>
<dbReference type="InterPro" id="IPR011989">
    <property type="entry name" value="ARM-like"/>
</dbReference>
<evidence type="ECO:0000313" key="2">
    <source>
        <dbReference type="RefSeq" id="XP_011502863.1"/>
    </source>
</evidence>
<dbReference type="RefSeq" id="XP_011502863.1">
    <property type="nucleotide sequence ID" value="XM_011504561.1"/>
</dbReference>
<dbReference type="KEGG" id="csol:105366206"/>
<dbReference type="SUPFAM" id="SSF48371">
    <property type="entry name" value="ARM repeat"/>
    <property type="match status" value="1"/>
</dbReference>
<proteinExistence type="predicted"/>
<reference evidence="2 3" key="1">
    <citation type="submission" date="2025-04" db="UniProtKB">
        <authorList>
            <consortium name="RefSeq"/>
        </authorList>
    </citation>
    <scope>IDENTIFICATION</scope>
</reference>
<accession>A0AAJ6YRF1</accession>